<keyword evidence="1" id="KW-0812">Transmembrane</keyword>
<evidence type="ECO:0000313" key="2">
    <source>
        <dbReference type="EMBL" id="TDX00387.1"/>
    </source>
</evidence>
<dbReference type="RefSeq" id="WP_133991966.1">
    <property type="nucleotide sequence ID" value="NZ_SODV01000001.1"/>
</dbReference>
<accession>A0A4R8DSL9</accession>
<evidence type="ECO:0000313" key="3">
    <source>
        <dbReference type="Proteomes" id="UP000294498"/>
    </source>
</evidence>
<reference evidence="2 3" key="1">
    <citation type="submission" date="2019-03" db="EMBL/GenBank/DDBJ databases">
        <title>Genomic Encyclopedia of Type Strains, Phase IV (KMG-IV): sequencing the most valuable type-strain genomes for metagenomic binning, comparative biology and taxonomic classification.</title>
        <authorList>
            <person name="Goeker M."/>
        </authorList>
    </citation>
    <scope>NUCLEOTIDE SEQUENCE [LARGE SCALE GENOMIC DNA]</scope>
    <source>
        <strain evidence="2 3">DSM 100059</strain>
    </source>
</reference>
<keyword evidence="3" id="KW-1185">Reference proteome</keyword>
<evidence type="ECO:0000256" key="1">
    <source>
        <dbReference type="SAM" id="Phobius"/>
    </source>
</evidence>
<dbReference type="EMBL" id="SODV01000001">
    <property type="protein sequence ID" value="TDX00387.1"/>
    <property type="molecule type" value="Genomic_DNA"/>
</dbReference>
<gene>
    <name evidence="2" type="ORF">EDB95_1409</name>
</gene>
<proteinExistence type="predicted"/>
<name>A0A4R8DSL9_9BACT</name>
<organism evidence="2 3">
    <name type="scientific">Dinghuibacter silviterrae</name>
    <dbReference type="NCBI Taxonomy" id="1539049"/>
    <lineage>
        <taxon>Bacteria</taxon>
        <taxon>Pseudomonadati</taxon>
        <taxon>Bacteroidota</taxon>
        <taxon>Chitinophagia</taxon>
        <taxon>Chitinophagales</taxon>
        <taxon>Chitinophagaceae</taxon>
        <taxon>Dinghuibacter</taxon>
    </lineage>
</organism>
<dbReference type="Proteomes" id="UP000294498">
    <property type="component" value="Unassembled WGS sequence"/>
</dbReference>
<sequence length="169" mass="18774">MKMDSLFEQQRFNQKWILLLEIALAAVGTAIAIAAIASKVTGILPAVSPLLAILGIIALFRTMKLEIEIQNDFIRFRFFPLRIRWKIIPKADIRQIAVVKYNPIKDYGGWGIRIGSKGWAYTVKGNDGISILLASGKHILIGTAKPKEVSAFLEKCGYNRLSCGCLLIN</sequence>
<protein>
    <recommendedName>
        <fullName evidence="4">PH (Pleckstrin Homology) domain-containing protein</fullName>
    </recommendedName>
</protein>
<feature type="transmembrane region" description="Helical" evidence="1">
    <location>
        <begin position="16"/>
        <end position="37"/>
    </location>
</feature>
<dbReference type="AlphaFoldDB" id="A0A4R8DSL9"/>
<keyword evidence="1" id="KW-1133">Transmembrane helix</keyword>
<feature type="transmembrane region" description="Helical" evidence="1">
    <location>
        <begin position="43"/>
        <end position="60"/>
    </location>
</feature>
<comment type="caution">
    <text evidence="2">The sequence shown here is derived from an EMBL/GenBank/DDBJ whole genome shotgun (WGS) entry which is preliminary data.</text>
</comment>
<dbReference type="OrthoDB" id="582675at2"/>
<evidence type="ECO:0008006" key="4">
    <source>
        <dbReference type="Google" id="ProtNLM"/>
    </source>
</evidence>
<keyword evidence="1" id="KW-0472">Membrane</keyword>